<dbReference type="SUPFAM" id="SSF53756">
    <property type="entry name" value="UDP-Glycosyltransferase/glycogen phosphorylase"/>
    <property type="match status" value="1"/>
</dbReference>
<dbReference type="FunFam" id="3.40.50.2000:FF:000107">
    <property type="entry name" value="Glycosyltransferase"/>
    <property type="match status" value="1"/>
</dbReference>
<evidence type="ECO:0000256" key="3">
    <source>
        <dbReference type="RuleBase" id="RU003718"/>
    </source>
</evidence>
<accession>A0A200R0H5</accession>
<gene>
    <name evidence="5" type="ORF">BVC80_955g9</name>
</gene>
<dbReference type="InterPro" id="IPR035595">
    <property type="entry name" value="UDP_glycos_trans_CS"/>
</dbReference>
<dbReference type="Gene3D" id="3.40.50.2000">
    <property type="entry name" value="Glycogen Phosphorylase B"/>
    <property type="match status" value="2"/>
</dbReference>
<dbReference type="OrthoDB" id="5835829at2759"/>
<evidence type="ECO:0000256" key="4">
    <source>
        <dbReference type="RuleBase" id="RU362057"/>
    </source>
</evidence>
<dbReference type="EC" id="2.4.1.-" evidence="4"/>
<dbReference type="InterPro" id="IPR002213">
    <property type="entry name" value="UDP_glucos_trans"/>
</dbReference>
<name>A0A200R0H5_MACCD</name>
<reference evidence="5 6" key="1">
    <citation type="journal article" date="2017" name="Mol. Plant">
        <title>The Genome of Medicinal Plant Macleaya cordata Provides New Insights into Benzylisoquinoline Alkaloids Metabolism.</title>
        <authorList>
            <person name="Liu X."/>
            <person name="Liu Y."/>
            <person name="Huang P."/>
            <person name="Ma Y."/>
            <person name="Qing Z."/>
            <person name="Tang Q."/>
            <person name="Cao H."/>
            <person name="Cheng P."/>
            <person name="Zheng Y."/>
            <person name="Yuan Z."/>
            <person name="Zhou Y."/>
            <person name="Liu J."/>
            <person name="Tang Z."/>
            <person name="Zhuo Y."/>
            <person name="Zhang Y."/>
            <person name="Yu L."/>
            <person name="Huang J."/>
            <person name="Yang P."/>
            <person name="Peng Q."/>
            <person name="Zhang J."/>
            <person name="Jiang W."/>
            <person name="Zhang Z."/>
            <person name="Lin K."/>
            <person name="Ro D.K."/>
            <person name="Chen X."/>
            <person name="Xiong X."/>
            <person name="Shang Y."/>
            <person name="Huang S."/>
            <person name="Zeng J."/>
        </authorList>
    </citation>
    <scope>NUCLEOTIDE SEQUENCE [LARGE SCALE GENOMIC DNA]</scope>
    <source>
        <strain evidence="6">cv. BLH2017</strain>
        <tissue evidence="5">Root</tissue>
    </source>
</reference>
<dbReference type="AlphaFoldDB" id="A0A200R0H5"/>
<dbReference type="Pfam" id="PF00201">
    <property type="entry name" value="UDPGT"/>
    <property type="match status" value="1"/>
</dbReference>
<dbReference type="Proteomes" id="UP000195402">
    <property type="component" value="Unassembled WGS sequence"/>
</dbReference>
<keyword evidence="2 3" id="KW-0808">Transferase</keyword>
<evidence type="ECO:0000313" key="6">
    <source>
        <dbReference type="Proteomes" id="UP000195402"/>
    </source>
</evidence>
<dbReference type="GO" id="GO:0035251">
    <property type="term" value="F:UDP-glucosyltransferase activity"/>
    <property type="evidence" value="ECO:0007669"/>
    <property type="project" value="TreeGrafter"/>
</dbReference>
<comment type="caution">
    <text evidence="5">The sequence shown here is derived from an EMBL/GenBank/DDBJ whole genome shotgun (WGS) entry which is preliminary data.</text>
</comment>
<evidence type="ECO:0000256" key="1">
    <source>
        <dbReference type="ARBA" id="ARBA00009995"/>
    </source>
</evidence>
<dbReference type="CDD" id="cd03784">
    <property type="entry name" value="GT1_Gtf-like"/>
    <property type="match status" value="1"/>
</dbReference>
<evidence type="ECO:0000256" key="2">
    <source>
        <dbReference type="ARBA" id="ARBA00022679"/>
    </source>
</evidence>
<protein>
    <recommendedName>
        <fullName evidence="4">Glycosyltransferase</fullName>
        <ecNumber evidence="4">2.4.1.-</ecNumber>
    </recommendedName>
</protein>
<evidence type="ECO:0000313" key="5">
    <source>
        <dbReference type="EMBL" id="OVA16191.1"/>
    </source>
</evidence>
<sequence length="504" mass="55185">MPSQLSPPPPPLSPPPLPPPPHVVIFPFMAHGHTIPLLDLSKALSSKSIKVTIITTPSNTCSILPYISNLDSQNINLKQIPFPQVQDIPIGCENTSQLPSLDLFLPFLNATKKLQPSFHQTLKEMSQTGSLPICVISDFFLGWTLDTCRSFDVPRIVFHGMDVLSRAISKTLWVHPPHQIITASSSTDYEFEEQSLTLPGLTLPFTLTCADLPQSLRAPDHNDPFSEFITEVDESDNDSWGVIVNSFVELEHSHVAALESFYKNGAKAWCVGPLLLYNDQLEKIDRTTKMDQCHTSKCIKWLTEQAMSASVIYVSFGTQVHVSDAQLDEVAFGLEMSGYSYLWVVRSKTWTPPDGMEGTKKGLIISDQWVDQLSILAHRGTGGFLSHCGWNSVLESLSMGVPILAWPMIAEQSLNAKLVVEGLGAAIRVANLGPGGVAATVGREAICEGVKELMGGERGRSVRERTQGLGRAARRAVEEGGSSSEKLSDLIDTLCTLKKDRSHC</sequence>
<dbReference type="EMBL" id="MVGT01000618">
    <property type="protein sequence ID" value="OVA16191.1"/>
    <property type="molecule type" value="Genomic_DNA"/>
</dbReference>
<comment type="similarity">
    <text evidence="1 3">Belongs to the UDP-glycosyltransferase family.</text>
</comment>
<dbReference type="InParanoid" id="A0A200R0H5"/>
<proteinExistence type="inferred from homology"/>
<organism evidence="5 6">
    <name type="scientific">Macleaya cordata</name>
    <name type="common">Five-seeded plume-poppy</name>
    <name type="synonym">Bocconia cordata</name>
    <dbReference type="NCBI Taxonomy" id="56857"/>
    <lineage>
        <taxon>Eukaryota</taxon>
        <taxon>Viridiplantae</taxon>
        <taxon>Streptophyta</taxon>
        <taxon>Embryophyta</taxon>
        <taxon>Tracheophyta</taxon>
        <taxon>Spermatophyta</taxon>
        <taxon>Magnoliopsida</taxon>
        <taxon>Ranunculales</taxon>
        <taxon>Papaveraceae</taxon>
        <taxon>Papaveroideae</taxon>
        <taxon>Macleaya</taxon>
    </lineage>
</organism>
<keyword evidence="3" id="KW-0328">Glycosyltransferase</keyword>
<dbReference type="OMA" id="FHGMSAF"/>
<dbReference type="PANTHER" id="PTHR48047">
    <property type="entry name" value="GLYCOSYLTRANSFERASE"/>
    <property type="match status" value="1"/>
</dbReference>
<dbReference type="PROSITE" id="PS00375">
    <property type="entry name" value="UDPGT"/>
    <property type="match status" value="1"/>
</dbReference>
<dbReference type="PANTHER" id="PTHR48047:SF185">
    <property type="entry name" value="GLYCOSYLTRANSFERASE"/>
    <property type="match status" value="1"/>
</dbReference>
<keyword evidence="6" id="KW-1185">Reference proteome</keyword>